<accession>A0A2A2L603</accession>
<dbReference type="EMBL" id="LIAE01007154">
    <property type="protein sequence ID" value="PAV81574.1"/>
    <property type="molecule type" value="Genomic_DNA"/>
</dbReference>
<dbReference type="OrthoDB" id="5853887at2759"/>
<comment type="caution">
    <text evidence="2">The sequence shown here is derived from an EMBL/GenBank/DDBJ whole genome shotgun (WGS) entry which is preliminary data.</text>
</comment>
<dbReference type="AlphaFoldDB" id="A0A2A2L603"/>
<dbReference type="Proteomes" id="UP000218231">
    <property type="component" value="Unassembled WGS sequence"/>
</dbReference>
<protein>
    <submittedName>
        <fullName evidence="2">Uncharacterized protein</fullName>
    </submittedName>
</protein>
<reference evidence="2 3" key="1">
    <citation type="journal article" date="2017" name="Curr. Biol.">
        <title>Genome architecture and evolution of a unichromosomal asexual nematode.</title>
        <authorList>
            <person name="Fradin H."/>
            <person name="Zegar C."/>
            <person name="Gutwein M."/>
            <person name="Lucas J."/>
            <person name="Kovtun M."/>
            <person name="Corcoran D."/>
            <person name="Baugh L.R."/>
            <person name="Kiontke K."/>
            <person name="Gunsalus K."/>
            <person name="Fitch D.H."/>
            <person name="Piano F."/>
        </authorList>
    </citation>
    <scope>NUCLEOTIDE SEQUENCE [LARGE SCALE GENOMIC DNA]</scope>
    <source>
        <strain evidence="2">PF1309</strain>
    </source>
</reference>
<evidence type="ECO:0000313" key="2">
    <source>
        <dbReference type="EMBL" id="PAV81574.1"/>
    </source>
</evidence>
<evidence type="ECO:0000313" key="3">
    <source>
        <dbReference type="Proteomes" id="UP000218231"/>
    </source>
</evidence>
<dbReference type="STRING" id="2018661.A0A2A2L603"/>
<feature type="signal peptide" evidence="1">
    <location>
        <begin position="1"/>
        <end position="25"/>
    </location>
</feature>
<name>A0A2A2L603_9BILA</name>
<evidence type="ECO:0000256" key="1">
    <source>
        <dbReference type="SAM" id="SignalP"/>
    </source>
</evidence>
<feature type="chain" id="PRO_5012945972" evidence="1">
    <location>
        <begin position="26"/>
        <end position="134"/>
    </location>
</feature>
<keyword evidence="1" id="KW-0732">Signal</keyword>
<gene>
    <name evidence="2" type="ORF">WR25_02777</name>
</gene>
<keyword evidence="3" id="KW-1185">Reference proteome</keyword>
<sequence>MCSISVYSIFLLTFLLTVSIALVSSDEEIVVEDAEPAELVLLGDAIDKYTESRMGKRSIVLGRNAFRPAKRRSMALGRTGLRPGKRSLPLLIEENERMGMGPAEETVRWQSKRSMAFGRNNFRPAKRAQIIRAE</sequence>
<proteinExistence type="predicted"/>
<organism evidence="2 3">
    <name type="scientific">Diploscapter pachys</name>
    <dbReference type="NCBI Taxonomy" id="2018661"/>
    <lineage>
        <taxon>Eukaryota</taxon>
        <taxon>Metazoa</taxon>
        <taxon>Ecdysozoa</taxon>
        <taxon>Nematoda</taxon>
        <taxon>Chromadorea</taxon>
        <taxon>Rhabditida</taxon>
        <taxon>Rhabditina</taxon>
        <taxon>Rhabditomorpha</taxon>
        <taxon>Rhabditoidea</taxon>
        <taxon>Rhabditidae</taxon>
        <taxon>Diploscapter</taxon>
    </lineage>
</organism>